<dbReference type="EMBL" id="JAUQSZ010000005">
    <property type="protein sequence ID" value="MDO7842535.1"/>
    <property type="molecule type" value="Genomic_DNA"/>
</dbReference>
<sequence>MQKFFLKSAIVTLIIGASSAQASPVLHQEPVPQVRVSYADLDMSSDLGRKKLDRRVRYATDAVCGGVLSRDLSIRMTQTACRRNAMKGAEVQVARVLDGNRAVAVAVNSNNR</sequence>
<proteinExistence type="predicted"/>
<dbReference type="Proteomes" id="UP001176468">
    <property type="component" value="Unassembled WGS sequence"/>
</dbReference>
<reference evidence="2" key="1">
    <citation type="submission" date="2023-07" db="EMBL/GenBank/DDBJ databases">
        <authorList>
            <person name="Kim M.K."/>
        </authorList>
    </citation>
    <scope>NUCLEOTIDE SEQUENCE</scope>
    <source>
        <strain evidence="2">CA1-15</strain>
    </source>
</reference>
<gene>
    <name evidence="2" type="ORF">Q5H94_09370</name>
</gene>
<accession>A0ABT8ZY74</accession>
<comment type="caution">
    <text evidence="2">The sequence shown here is derived from an EMBL/GenBank/DDBJ whole genome shotgun (WGS) entry which is preliminary data.</text>
</comment>
<protein>
    <submittedName>
        <fullName evidence="2">UrcA family protein</fullName>
    </submittedName>
</protein>
<feature type="signal peptide" evidence="1">
    <location>
        <begin position="1"/>
        <end position="22"/>
    </location>
</feature>
<name>A0ABT8ZY74_9SPHN</name>
<dbReference type="InterPro" id="IPR030972">
    <property type="entry name" value="UrcA_uranyl"/>
</dbReference>
<organism evidence="2 3">
    <name type="scientific">Sphingomonas immobilis</name>
    <dbReference type="NCBI Taxonomy" id="3063997"/>
    <lineage>
        <taxon>Bacteria</taxon>
        <taxon>Pseudomonadati</taxon>
        <taxon>Pseudomonadota</taxon>
        <taxon>Alphaproteobacteria</taxon>
        <taxon>Sphingomonadales</taxon>
        <taxon>Sphingomonadaceae</taxon>
        <taxon>Sphingomonas</taxon>
    </lineage>
</organism>
<dbReference type="RefSeq" id="WP_304560994.1">
    <property type="nucleotide sequence ID" value="NZ_JAUQSZ010000005.1"/>
</dbReference>
<keyword evidence="1" id="KW-0732">Signal</keyword>
<keyword evidence="3" id="KW-1185">Reference proteome</keyword>
<feature type="chain" id="PRO_5045409058" evidence="1">
    <location>
        <begin position="23"/>
        <end position="112"/>
    </location>
</feature>
<evidence type="ECO:0000313" key="3">
    <source>
        <dbReference type="Proteomes" id="UP001176468"/>
    </source>
</evidence>
<evidence type="ECO:0000313" key="2">
    <source>
        <dbReference type="EMBL" id="MDO7842535.1"/>
    </source>
</evidence>
<dbReference type="NCBIfam" id="TIGR04433">
    <property type="entry name" value="UrcA_uranyl"/>
    <property type="match status" value="1"/>
</dbReference>
<evidence type="ECO:0000256" key="1">
    <source>
        <dbReference type="SAM" id="SignalP"/>
    </source>
</evidence>